<accession>A0A1M6NRA0</accession>
<dbReference type="SUPFAM" id="SSF74653">
    <property type="entry name" value="TolA/TonB C-terminal domain"/>
    <property type="match status" value="1"/>
</dbReference>
<dbReference type="Gene3D" id="3.30.1150.10">
    <property type="match status" value="1"/>
</dbReference>
<evidence type="ECO:0000313" key="3">
    <source>
        <dbReference type="Proteomes" id="UP000184474"/>
    </source>
</evidence>
<feature type="chain" id="PRO_5012861668" evidence="1">
    <location>
        <begin position="20"/>
        <end position="218"/>
    </location>
</feature>
<dbReference type="Proteomes" id="UP000184474">
    <property type="component" value="Unassembled WGS sequence"/>
</dbReference>
<evidence type="ECO:0000256" key="1">
    <source>
        <dbReference type="SAM" id="SignalP"/>
    </source>
</evidence>
<gene>
    <name evidence="2" type="ORF">SAMN04488028_102368</name>
</gene>
<reference evidence="3" key="1">
    <citation type="submission" date="2016-11" db="EMBL/GenBank/DDBJ databases">
        <authorList>
            <person name="Varghese N."/>
            <person name="Submissions S."/>
        </authorList>
    </citation>
    <scope>NUCLEOTIDE SEQUENCE [LARGE SCALE GENOMIC DNA]</scope>
    <source>
        <strain evidence="3">DSM 26134</strain>
    </source>
</reference>
<evidence type="ECO:0000313" key="2">
    <source>
        <dbReference type="EMBL" id="SHJ98170.1"/>
    </source>
</evidence>
<proteinExistence type="predicted"/>
<protein>
    <submittedName>
        <fullName evidence="2">TonB protein C-terminal</fullName>
    </submittedName>
</protein>
<name>A0A1M6NRA0_REIAG</name>
<keyword evidence="1" id="KW-0732">Signal</keyword>
<dbReference type="AlphaFoldDB" id="A0A1M6NRA0"/>
<organism evidence="2 3">
    <name type="scientific">Reichenbachiella agariperforans</name>
    <dbReference type="NCBI Taxonomy" id="156994"/>
    <lineage>
        <taxon>Bacteria</taxon>
        <taxon>Pseudomonadati</taxon>
        <taxon>Bacteroidota</taxon>
        <taxon>Cytophagia</taxon>
        <taxon>Cytophagales</taxon>
        <taxon>Reichenbachiellaceae</taxon>
        <taxon>Reichenbachiella</taxon>
    </lineage>
</organism>
<keyword evidence="3" id="KW-1185">Reference proteome</keyword>
<dbReference type="STRING" id="156994.SAMN04488028_102368"/>
<dbReference type="EMBL" id="FRAA01000002">
    <property type="protein sequence ID" value="SHJ98170.1"/>
    <property type="molecule type" value="Genomic_DNA"/>
</dbReference>
<sequence length="218" mass="24880">MNKLIILTHLIFCSQFGMAQVEEVKNKTSWGKLENNQKVGNWQYYDEPGKLSLMVNHSTGKIIFFEKDTSKYLIKKEGDWVLSHVVNPPHYLGSKMDFFSFIGENLTYPPVPLANNKTGQAAVSFEIDEQGAVSNFEIIKSEEGWFARELLGLLKAAPPIWIPAAIETGPVPSKIIFLLGFGINNSYTPRRRDKKEYPELYEEKPYIYKMVVTAKKPQ</sequence>
<feature type="signal peptide" evidence="1">
    <location>
        <begin position="1"/>
        <end position="19"/>
    </location>
</feature>